<evidence type="ECO:0000259" key="1">
    <source>
        <dbReference type="Pfam" id="PF08349"/>
    </source>
</evidence>
<protein>
    <submittedName>
        <fullName evidence="2">DUF523 and DUF1722 domain-containing protein</fullName>
    </submittedName>
</protein>
<dbReference type="Pfam" id="PF04463">
    <property type="entry name" value="2-thiour_desulf"/>
    <property type="match status" value="1"/>
</dbReference>
<name>A0ABU4S1X3_9GAMM</name>
<dbReference type="PANTHER" id="PTHR30087">
    <property type="entry name" value="INNER MEMBRANE PROTEIN"/>
    <property type="match status" value="1"/>
</dbReference>
<dbReference type="InterPro" id="IPR013560">
    <property type="entry name" value="DUF1722"/>
</dbReference>
<evidence type="ECO:0000313" key="3">
    <source>
        <dbReference type="Proteomes" id="UP001273505"/>
    </source>
</evidence>
<reference evidence="2 3" key="1">
    <citation type="submission" date="2023-11" db="EMBL/GenBank/DDBJ databases">
        <title>Gilvimarinus fulvus sp. nov., isolated from the surface of Kelp.</title>
        <authorList>
            <person name="Sun Y.Y."/>
            <person name="Gong Y."/>
            <person name="Du Z.J."/>
        </authorList>
    </citation>
    <scope>NUCLEOTIDE SEQUENCE [LARGE SCALE GENOMIC DNA]</scope>
    <source>
        <strain evidence="2 3">SDUM040013</strain>
    </source>
</reference>
<dbReference type="EMBL" id="JAXAFO010000042">
    <property type="protein sequence ID" value="MDX6851185.1"/>
    <property type="molecule type" value="Genomic_DNA"/>
</dbReference>
<accession>A0ABU4S1X3</accession>
<dbReference type="Pfam" id="PF08349">
    <property type="entry name" value="DUF1722"/>
    <property type="match status" value="1"/>
</dbReference>
<sequence>MEDSAKIPVAISQCLLGERVRFDGGHKRSRYVTDQLGQYFDFQSFCPEVAIGLGIPRKPIRLVVTDAQTRVQQVDNPQMDVTDELRQYAAEVAPGLHDICGYIFMQNSPSCGAYGMKRYGENGYPLDKKGRGAFADEIMQRLPLLPVEEAGRLNDAGLRENFITRVFAYRDWKLSVAASPSPKALIDFYSRYKYQVMAHHVPSYKAIGKLLADLKTPPIEQVCDEFVRIFMTALEHLATRKGNTNTMMHLRGYLREQLNVRDNQELSDLIENYRLGLVPLVVPMTLLKHHLMKVDDEYLHCQTFWSPHPERLGLRNVIAS</sequence>
<gene>
    <name evidence="2" type="ORF">SCD92_17535</name>
</gene>
<dbReference type="PANTHER" id="PTHR30087:SF0">
    <property type="entry name" value="INNER MEMBRANE PROTEIN"/>
    <property type="match status" value="1"/>
</dbReference>
<feature type="domain" description="DUF1722" evidence="1">
    <location>
        <begin position="193"/>
        <end position="309"/>
    </location>
</feature>
<comment type="caution">
    <text evidence="2">The sequence shown here is derived from an EMBL/GenBank/DDBJ whole genome shotgun (WGS) entry which is preliminary data.</text>
</comment>
<dbReference type="InterPro" id="IPR007553">
    <property type="entry name" value="2-thiour_desulf"/>
</dbReference>
<dbReference type="Proteomes" id="UP001273505">
    <property type="component" value="Unassembled WGS sequence"/>
</dbReference>
<dbReference type="PIRSF" id="PIRSF037004">
    <property type="entry name" value="UCP037004"/>
    <property type="match status" value="1"/>
</dbReference>
<dbReference type="InterPro" id="IPR017087">
    <property type="entry name" value="UCP037004"/>
</dbReference>
<evidence type="ECO:0000313" key="2">
    <source>
        <dbReference type="EMBL" id="MDX6851185.1"/>
    </source>
</evidence>
<keyword evidence="3" id="KW-1185">Reference proteome</keyword>
<proteinExistence type="predicted"/>
<organism evidence="2 3">
    <name type="scientific">Gilvimarinus gilvus</name>
    <dbReference type="NCBI Taxonomy" id="3058038"/>
    <lineage>
        <taxon>Bacteria</taxon>
        <taxon>Pseudomonadati</taxon>
        <taxon>Pseudomonadota</taxon>
        <taxon>Gammaproteobacteria</taxon>
        <taxon>Cellvibrionales</taxon>
        <taxon>Cellvibrionaceae</taxon>
        <taxon>Gilvimarinus</taxon>
    </lineage>
</organism>
<dbReference type="RefSeq" id="WP_302721790.1">
    <property type="nucleotide sequence ID" value="NZ_JAULRU010000418.1"/>
</dbReference>